<sequence>MGRQRGGWRQHRVTPVANKPPSKAMGDAVVTKADTGGTSRSVRQSALLHLKPEPKPICQTQWPRWTRPLASAKSNGRRRRRREPDAAAVFAPPLGYHPRQQLHFRRQASCGPAWPRARAALAAWWWPRARRRWRRSRWRFVRAEMEVGGTDNRGGKAAVARGWCSRGRCGPAWRQRPSVATAWRGGGEGKEVAGGGGEWPDGRTFFFLLTWHRGIYVRPRQKLDFRPPRQHSKYPLDDAVSISKYPRLWDVFPQNFTFTVSLSLNHKIMMFCSKICLIYKKARCFHYFRYATNMVFNTLL</sequence>
<accession>A0A0E0A023</accession>
<evidence type="ECO:0000313" key="3">
    <source>
        <dbReference type="Proteomes" id="UP000026961"/>
    </source>
</evidence>
<evidence type="ECO:0000256" key="1">
    <source>
        <dbReference type="SAM" id="MobiDB-lite"/>
    </source>
</evidence>
<name>A0A0E0A023_9ORYZ</name>
<protein>
    <submittedName>
        <fullName evidence="2">Uncharacterized protein</fullName>
    </submittedName>
</protein>
<feature type="region of interest" description="Disordered" evidence="1">
    <location>
        <begin position="1"/>
        <end position="39"/>
    </location>
</feature>
<keyword evidence="3" id="KW-1185">Reference proteome</keyword>
<organism evidence="2">
    <name type="scientific">Oryza glumipatula</name>
    <dbReference type="NCBI Taxonomy" id="40148"/>
    <lineage>
        <taxon>Eukaryota</taxon>
        <taxon>Viridiplantae</taxon>
        <taxon>Streptophyta</taxon>
        <taxon>Embryophyta</taxon>
        <taxon>Tracheophyta</taxon>
        <taxon>Spermatophyta</taxon>
        <taxon>Magnoliopsida</taxon>
        <taxon>Liliopsida</taxon>
        <taxon>Poales</taxon>
        <taxon>Poaceae</taxon>
        <taxon>BOP clade</taxon>
        <taxon>Oryzoideae</taxon>
        <taxon>Oryzeae</taxon>
        <taxon>Oryzinae</taxon>
        <taxon>Oryza</taxon>
    </lineage>
</organism>
<feature type="compositionally biased region" description="Basic residues" evidence="1">
    <location>
        <begin position="1"/>
        <end position="12"/>
    </location>
</feature>
<dbReference type="Gramene" id="OGLUM05G19770.1">
    <property type="protein sequence ID" value="OGLUM05G19770.1"/>
    <property type="gene ID" value="OGLUM05G19770"/>
</dbReference>
<dbReference type="HOGENOM" id="CLU_081970_0_0_1"/>
<dbReference type="EnsemblPlants" id="OGLUM05G19770.1">
    <property type="protein sequence ID" value="OGLUM05G19770.1"/>
    <property type="gene ID" value="OGLUM05G19770"/>
</dbReference>
<reference evidence="2" key="2">
    <citation type="submission" date="2018-05" db="EMBL/GenBank/DDBJ databases">
        <title>OgluRS3 (Oryza glumaepatula Reference Sequence Version 3).</title>
        <authorList>
            <person name="Zhang J."/>
            <person name="Kudrna D."/>
            <person name="Lee S."/>
            <person name="Talag J."/>
            <person name="Welchert J."/>
            <person name="Wing R.A."/>
        </authorList>
    </citation>
    <scope>NUCLEOTIDE SEQUENCE [LARGE SCALE GENOMIC DNA]</scope>
</reference>
<evidence type="ECO:0000313" key="2">
    <source>
        <dbReference type="EnsemblPlants" id="OGLUM05G19770.1"/>
    </source>
</evidence>
<reference evidence="2" key="1">
    <citation type="submission" date="2015-04" db="UniProtKB">
        <authorList>
            <consortium name="EnsemblPlants"/>
        </authorList>
    </citation>
    <scope>IDENTIFICATION</scope>
</reference>
<dbReference type="AlphaFoldDB" id="A0A0E0A023"/>
<feature type="region of interest" description="Disordered" evidence="1">
    <location>
        <begin position="64"/>
        <end position="85"/>
    </location>
</feature>
<dbReference type="Proteomes" id="UP000026961">
    <property type="component" value="Chromosome 5"/>
</dbReference>
<proteinExistence type="predicted"/>